<comment type="caution">
    <text evidence="3">The sequence shown here is derived from an EMBL/GenBank/DDBJ whole genome shotgun (WGS) entry which is preliminary data.</text>
</comment>
<feature type="domain" description="NADP-dependent oxidoreductase" evidence="2">
    <location>
        <begin position="1"/>
        <end position="99"/>
    </location>
</feature>
<dbReference type="InterPro" id="IPR023210">
    <property type="entry name" value="NADP_OxRdtase_dom"/>
</dbReference>
<dbReference type="PANTHER" id="PTHR43625:SF40">
    <property type="entry name" value="ALDO-KETO REDUCTASE YAKC [NADP(+)]"/>
    <property type="match status" value="1"/>
</dbReference>
<dbReference type="GO" id="GO:0016491">
    <property type="term" value="F:oxidoreductase activity"/>
    <property type="evidence" value="ECO:0007669"/>
    <property type="project" value="UniProtKB-KW"/>
</dbReference>
<dbReference type="Pfam" id="PF00248">
    <property type="entry name" value="Aldo_ket_red"/>
    <property type="match status" value="1"/>
</dbReference>
<keyword evidence="4" id="KW-1185">Reference proteome</keyword>
<evidence type="ECO:0000256" key="1">
    <source>
        <dbReference type="ARBA" id="ARBA00023002"/>
    </source>
</evidence>
<dbReference type="PANTHER" id="PTHR43625">
    <property type="entry name" value="AFLATOXIN B1 ALDEHYDE REDUCTASE"/>
    <property type="match status" value="1"/>
</dbReference>
<accession>A0AAW0G7W3</accession>
<dbReference type="SUPFAM" id="SSF51430">
    <property type="entry name" value="NAD(P)-linked oxidoreductase"/>
    <property type="match status" value="1"/>
</dbReference>
<evidence type="ECO:0000313" key="3">
    <source>
        <dbReference type="EMBL" id="KAK7685075.1"/>
    </source>
</evidence>
<name>A0AAW0G7W3_9APHY</name>
<organism evidence="3 4">
    <name type="scientific">Cerrena zonata</name>
    <dbReference type="NCBI Taxonomy" id="2478898"/>
    <lineage>
        <taxon>Eukaryota</taxon>
        <taxon>Fungi</taxon>
        <taxon>Dikarya</taxon>
        <taxon>Basidiomycota</taxon>
        <taxon>Agaricomycotina</taxon>
        <taxon>Agaricomycetes</taxon>
        <taxon>Polyporales</taxon>
        <taxon>Cerrenaceae</taxon>
        <taxon>Cerrena</taxon>
    </lineage>
</organism>
<dbReference type="Gene3D" id="3.20.20.100">
    <property type="entry name" value="NADP-dependent oxidoreductase domain"/>
    <property type="match status" value="1"/>
</dbReference>
<proteinExistence type="predicted"/>
<dbReference type="InterPro" id="IPR036812">
    <property type="entry name" value="NAD(P)_OxRdtase_dom_sf"/>
</dbReference>
<evidence type="ECO:0000313" key="4">
    <source>
        <dbReference type="Proteomes" id="UP001385951"/>
    </source>
</evidence>
<protein>
    <recommendedName>
        <fullName evidence="2">NADP-dependent oxidoreductase domain-containing protein</fullName>
    </recommendedName>
</protein>
<keyword evidence="1" id="KW-0560">Oxidoreductase</keyword>
<dbReference type="InterPro" id="IPR050791">
    <property type="entry name" value="Aldo-Keto_reductase"/>
</dbReference>
<gene>
    <name evidence="3" type="ORF">QCA50_011912</name>
</gene>
<dbReference type="AlphaFoldDB" id="A0AAW0G7W3"/>
<dbReference type="GO" id="GO:0005737">
    <property type="term" value="C:cytoplasm"/>
    <property type="evidence" value="ECO:0007669"/>
    <property type="project" value="TreeGrafter"/>
</dbReference>
<reference evidence="3 4" key="1">
    <citation type="submission" date="2022-09" db="EMBL/GenBank/DDBJ databases">
        <authorList>
            <person name="Palmer J.M."/>
        </authorList>
    </citation>
    <scope>NUCLEOTIDE SEQUENCE [LARGE SCALE GENOMIC DNA]</scope>
    <source>
        <strain evidence="3 4">DSM 7382</strain>
    </source>
</reference>
<sequence>MLTGRYRSPDDFEADDFRRRVPRYSAENFPNILKLVDGLTAIANRHNSTAGKVALAWVLAQGEDVIPIPGTTRIQNLKENLDALNVRLTDEEIDEIRRLSIAANVAQGDRYPPALSALLFGSTPALEK</sequence>
<dbReference type="Proteomes" id="UP001385951">
    <property type="component" value="Unassembled WGS sequence"/>
</dbReference>
<evidence type="ECO:0000259" key="2">
    <source>
        <dbReference type="Pfam" id="PF00248"/>
    </source>
</evidence>
<dbReference type="EMBL" id="JASBNA010000022">
    <property type="protein sequence ID" value="KAK7685075.1"/>
    <property type="molecule type" value="Genomic_DNA"/>
</dbReference>